<accession>A0AAP4B902</accession>
<reference evidence="3 4" key="1">
    <citation type="submission" date="2023-05" db="EMBL/GenBank/DDBJ databases">
        <title>[ruminococcus] sp. nov., isolated from a pig farm feces dump.</title>
        <authorList>
            <person name="Chang Y.-H."/>
        </authorList>
    </citation>
    <scope>NUCLEOTIDE SEQUENCE [LARGE SCALE GENOMIC DNA]</scope>
    <source>
        <strain evidence="3 4">YH-rum2234</strain>
    </source>
</reference>
<gene>
    <name evidence="3" type="ORF">QJ036_04600</name>
</gene>
<evidence type="ECO:0000256" key="1">
    <source>
        <dbReference type="SAM" id="SignalP"/>
    </source>
</evidence>
<name>A0AAP4B902_9FIRM</name>
<dbReference type="PROSITE" id="PS51257">
    <property type="entry name" value="PROKAR_LIPOPROTEIN"/>
    <property type="match status" value="1"/>
</dbReference>
<dbReference type="InterPro" id="IPR006637">
    <property type="entry name" value="ChW"/>
</dbReference>
<dbReference type="Proteomes" id="UP001300383">
    <property type="component" value="Unassembled WGS sequence"/>
</dbReference>
<dbReference type="EMBL" id="JASGBQ010000004">
    <property type="protein sequence ID" value="MDI9241760.1"/>
    <property type="molecule type" value="Genomic_DNA"/>
</dbReference>
<dbReference type="SUPFAM" id="SSF54001">
    <property type="entry name" value="Cysteine proteinases"/>
    <property type="match status" value="1"/>
</dbReference>
<dbReference type="Gene3D" id="3.90.1720.10">
    <property type="entry name" value="endopeptidase domain like (from Nostoc punctiforme)"/>
    <property type="match status" value="1"/>
</dbReference>
<dbReference type="InterPro" id="IPR038765">
    <property type="entry name" value="Papain-like_cys_pep_sf"/>
</dbReference>
<proteinExistence type="predicted"/>
<keyword evidence="1" id="KW-0732">Signal</keyword>
<protein>
    <recommendedName>
        <fullName evidence="2">Peptidase C51 domain-containing protein</fullName>
    </recommendedName>
</protein>
<feature type="domain" description="Peptidase C51" evidence="2">
    <location>
        <begin position="424"/>
        <end position="497"/>
    </location>
</feature>
<feature type="chain" id="PRO_5042841848" description="Peptidase C51 domain-containing protein" evidence="1">
    <location>
        <begin position="28"/>
        <end position="537"/>
    </location>
</feature>
<dbReference type="SMART" id="SM00728">
    <property type="entry name" value="ChW"/>
    <property type="match status" value="6"/>
</dbReference>
<feature type="signal peptide" evidence="1">
    <location>
        <begin position="1"/>
        <end position="27"/>
    </location>
</feature>
<evidence type="ECO:0000313" key="3">
    <source>
        <dbReference type="EMBL" id="MDI9241760.1"/>
    </source>
</evidence>
<dbReference type="Pfam" id="PF05257">
    <property type="entry name" value="CHAP"/>
    <property type="match status" value="1"/>
</dbReference>
<sequence>MKRRVLRVLAVLTGCILAFGCGMAVYAQESIPEEEAVNIEPFAAEPESFCDEPAALSDEPAALSDEPAALSDEPVLPAVSYQTHVQSYGWQEPVSEGNVAGTTGLSKRLEAVKIALNDSDYEGSIQYQVHVQSYGWMDWRSDNAVAGTTGESKRLEAIRIRLSGEIADAYEVYYRVHVQSFGWLDWAKDGETAGTTGLSKRLEAIEIRLVKKGDPAPGAVSNPCVILPSVTCQVHMQSYGWMEQVTGKAAGVTGESKRMEALKLLLSDSGLDGAIQYRAHVQSYGWMDWASDGDMAGTTGEAKRMEAVQIRLTDGLSNAFDVYYRVHVQNYGWLGWAKNGEKAGTEGRSLRMEAMEIQVVPKGTEGFSSGTPAFIEKETVSSGNQNGINDPNGIYGNGTGGIYIDIHSAPYTTFASYAYGQYAYSSEGCAWFAASRVHELTGVGTTIWSGRNWWNGGQGRYGFSTGTALRGRALACYTNHVAVVEKVVGNKVYVSEGGYSGSGMAAHGCTIIRETTEYGVTHGRNGVGTFLGYVYLP</sequence>
<dbReference type="AlphaFoldDB" id="A0AAP4B902"/>
<dbReference type="Pfam" id="PF07538">
    <property type="entry name" value="ChW"/>
    <property type="match status" value="6"/>
</dbReference>
<keyword evidence="4" id="KW-1185">Reference proteome</keyword>
<evidence type="ECO:0000313" key="4">
    <source>
        <dbReference type="Proteomes" id="UP001300383"/>
    </source>
</evidence>
<organism evidence="3 4">
    <name type="scientific">Fusibacillus kribbianus</name>
    <dbReference type="NCBI Taxonomy" id="3044208"/>
    <lineage>
        <taxon>Bacteria</taxon>
        <taxon>Bacillati</taxon>
        <taxon>Bacillota</taxon>
        <taxon>Clostridia</taxon>
        <taxon>Lachnospirales</taxon>
        <taxon>Lachnospiraceae</taxon>
        <taxon>Fusibacillus</taxon>
    </lineage>
</organism>
<dbReference type="InterPro" id="IPR007921">
    <property type="entry name" value="CHAP_dom"/>
</dbReference>
<dbReference type="RefSeq" id="WP_283230268.1">
    <property type="nucleotide sequence ID" value="NZ_JASGBQ010000004.1"/>
</dbReference>
<evidence type="ECO:0000259" key="2">
    <source>
        <dbReference type="Pfam" id="PF05257"/>
    </source>
</evidence>
<comment type="caution">
    <text evidence="3">The sequence shown here is derived from an EMBL/GenBank/DDBJ whole genome shotgun (WGS) entry which is preliminary data.</text>
</comment>